<evidence type="ECO:0008006" key="7">
    <source>
        <dbReference type="Google" id="ProtNLM"/>
    </source>
</evidence>
<evidence type="ECO:0000259" key="3">
    <source>
        <dbReference type="Pfam" id="PF14908"/>
    </source>
</evidence>
<proteinExistence type="predicted"/>
<feature type="region of interest" description="Disordered" evidence="2">
    <location>
        <begin position="112"/>
        <end position="179"/>
    </location>
</feature>
<dbReference type="PANTHER" id="PTHR14362:SF2">
    <property type="entry name" value="COILED-COIL DOMAIN-CONTAINING PROTEIN 81"/>
    <property type="match status" value="1"/>
</dbReference>
<evidence type="ECO:0000313" key="6">
    <source>
        <dbReference type="Proteomes" id="UP001066276"/>
    </source>
</evidence>
<evidence type="ECO:0000313" key="5">
    <source>
        <dbReference type="EMBL" id="KAJ1119898.1"/>
    </source>
</evidence>
<comment type="caution">
    <text evidence="5">The sequence shown here is derived from an EMBL/GenBank/DDBJ whole genome shotgun (WGS) entry which is preliminary data.</text>
</comment>
<name>A0AAV7NZS3_PLEWA</name>
<evidence type="ECO:0000256" key="1">
    <source>
        <dbReference type="SAM" id="Coils"/>
    </source>
</evidence>
<feature type="domain" description="CCDC81 HU" evidence="3">
    <location>
        <begin position="351"/>
        <end position="429"/>
    </location>
</feature>
<evidence type="ECO:0000256" key="2">
    <source>
        <dbReference type="SAM" id="MobiDB-lite"/>
    </source>
</evidence>
<dbReference type="EMBL" id="JANPWB010000012">
    <property type="protein sequence ID" value="KAJ1119898.1"/>
    <property type="molecule type" value="Genomic_DNA"/>
</dbReference>
<feature type="domain" description="CCDC81 HU" evidence="4">
    <location>
        <begin position="440"/>
        <end position="514"/>
    </location>
</feature>
<feature type="compositionally biased region" description="Basic and acidic residues" evidence="2">
    <location>
        <begin position="587"/>
        <end position="598"/>
    </location>
</feature>
<feature type="compositionally biased region" description="Basic residues" evidence="2">
    <location>
        <begin position="8"/>
        <end position="35"/>
    </location>
</feature>
<gene>
    <name evidence="5" type="ORF">NDU88_008082</name>
</gene>
<protein>
    <recommendedName>
        <fullName evidence="7">Coiled-coil domain-containing protein 81</fullName>
    </recommendedName>
</protein>
<dbReference type="InterPro" id="IPR026295">
    <property type="entry name" value="CCD81"/>
</dbReference>
<dbReference type="InterPro" id="IPR028034">
    <property type="entry name" value="HU-CCDC81"/>
</dbReference>
<feature type="coiled-coil region" evidence="1">
    <location>
        <begin position="878"/>
        <end position="931"/>
    </location>
</feature>
<feature type="region of interest" description="Disordered" evidence="2">
    <location>
        <begin position="291"/>
        <end position="310"/>
    </location>
</feature>
<dbReference type="Pfam" id="PF18289">
    <property type="entry name" value="HU-CCDC81_euk_2"/>
    <property type="match status" value="1"/>
</dbReference>
<sequence>MQGLLKPGKTRNGGHRHRNKQRRTSRPRRGKKRTQHCYSSRTTDRAVRRQQNAEAGHALGRAWPNQRLTTSPGHTLPVALGAEPRIYSIGEATPISTESAAKTIIVPSSVRSNGTKLVGRGERAGPPRGRSPHPFERNPRRGRPPQTHNPRLGAGTTRSHRSQRLPSGNPLRQRHAGSAIAAPARAAAMRDSASPRWAQHASHGLRDVPPPPLKVAAHYTLPELRSRVRAKQCRCSGRKVGEAKDLEDEEDLESILKRAESHLQHGALNPRPCVLSNKRVLVTPRLTRCSGQQGKLRTRPRDGALPPPHSLCPQARAPACSWWGQRRETAEPGESARYRACSMAPDPECGRGIFPTLPRLPEEDVNTIWACVSDFIERQMALQKGVHIAGLGTFTLSRQKIDVGNNKCVLLQRPVFVVSEKFAQTHGLKHTKIYATGDVPVVPLNFMALSLGSSFTRDLVEGCVKETLQLFSRSIAIKQNAEFTFTGIGVLIIRDGKVKMKFFKEFLHSMDGSGNLVKALVNRPGTCDSVMSSRENEALRPRSCSAVLFPRAQYNGDDTKAVMETITEEVDEQEDRENIVKCTAQSEKAEREKDDRSSSNKQAGCMSGRRLLSRQTMVPAKVTEISMIEDVDEICKPKPSPERVRSPLPPKALKADDACIVTQVYQKRLPTPSCLGHCRAGQELCYLCMQRAQKNIPVYFHEERRKKEEDEERILQQYQYIKDQEALRQAQIKLLANKEQSQKIAAFNLGVSEAIRNQKCDRSTDFQNSYIFLKRPLTPPAFLKQEKYLKVLNKDVEWRKNKEAKMKQDKEILDRLEQVQLAEDLASQKAKRLKEKNERMISYRGSLDTQVKLKTSLKPAGHEPCVFEPLFGTCDMTNEKLAERRQKAEEVYREQLKASEDRKRMIIFNALMQQRKEADMLKKLKQETTTERAAQFDKMFKLQRALQEDWARSAEMKRQRDCEEEKLIHCGSNLVHEQCDKYRRCCQCKRRLSNVGETNIWCDSRYIPGSRIVI</sequence>
<dbReference type="Pfam" id="PF14908">
    <property type="entry name" value="HU-CCDC81_euk_1"/>
    <property type="match status" value="1"/>
</dbReference>
<feature type="region of interest" description="Disordered" evidence="2">
    <location>
        <begin position="1"/>
        <end position="76"/>
    </location>
</feature>
<evidence type="ECO:0000259" key="4">
    <source>
        <dbReference type="Pfam" id="PF18289"/>
    </source>
</evidence>
<reference evidence="5" key="1">
    <citation type="journal article" date="2022" name="bioRxiv">
        <title>Sequencing and chromosome-scale assembly of the giantPleurodeles waltlgenome.</title>
        <authorList>
            <person name="Brown T."/>
            <person name="Elewa A."/>
            <person name="Iarovenko S."/>
            <person name="Subramanian E."/>
            <person name="Araus A.J."/>
            <person name="Petzold A."/>
            <person name="Susuki M."/>
            <person name="Suzuki K.-i.T."/>
            <person name="Hayashi T."/>
            <person name="Toyoda A."/>
            <person name="Oliveira C."/>
            <person name="Osipova E."/>
            <person name="Leigh N.D."/>
            <person name="Simon A."/>
            <person name="Yun M.H."/>
        </authorList>
    </citation>
    <scope>NUCLEOTIDE SEQUENCE</scope>
    <source>
        <strain evidence="5">20211129_DDA</strain>
        <tissue evidence="5">Liver</tissue>
    </source>
</reference>
<dbReference type="InterPro" id="IPR040673">
    <property type="entry name" value="CCDC81_HU_dom_2"/>
</dbReference>
<dbReference type="GO" id="GO:0005815">
    <property type="term" value="C:microtubule organizing center"/>
    <property type="evidence" value="ECO:0007669"/>
    <property type="project" value="TreeGrafter"/>
</dbReference>
<keyword evidence="1" id="KW-0175">Coiled coil</keyword>
<accession>A0AAV7NZS3</accession>
<organism evidence="5 6">
    <name type="scientific">Pleurodeles waltl</name>
    <name type="common">Iberian ribbed newt</name>
    <dbReference type="NCBI Taxonomy" id="8319"/>
    <lineage>
        <taxon>Eukaryota</taxon>
        <taxon>Metazoa</taxon>
        <taxon>Chordata</taxon>
        <taxon>Craniata</taxon>
        <taxon>Vertebrata</taxon>
        <taxon>Euteleostomi</taxon>
        <taxon>Amphibia</taxon>
        <taxon>Batrachia</taxon>
        <taxon>Caudata</taxon>
        <taxon>Salamandroidea</taxon>
        <taxon>Salamandridae</taxon>
        <taxon>Pleurodelinae</taxon>
        <taxon>Pleurodeles</taxon>
    </lineage>
</organism>
<dbReference type="AlphaFoldDB" id="A0AAV7NZS3"/>
<feature type="coiled-coil region" evidence="1">
    <location>
        <begin position="799"/>
        <end position="836"/>
    </location>
</feature>
<dbReference type="Proteomes" id="UP001066276">
    <property type="component" value="Chromosome 8"/>
</dbReference>
<keyword evidence="6" id="KW-1185">Reference proteome</keyword>
<feature type="region of interest" description="Disordered" evidence="2">
    <location>
        <begin position="582"/>
        <end position="606"/>
    </location>
</feature>
<dbReference type="PANTHER" id="PTHR14362">
    <property type="entry name" value="COILED-COIL DOMAIN-CONTAINING PROTEIN 81"/>
    <property type="match status" value="1"/>
</dbReference>